<feature type="domain" description="EamA" evidence="8">
    <location>
        <begin position="2"/>
        <end position="136"/>
    </location>
</feature>
<feature type="transmembrane region" description="Helical" evidence="7">
    <location>
        <begin position="64"/>
        <end position="86"/>
    </location>
</feature>
<dbReference type="SUPFAM" id="SSF103481">
    <property type="entry name" value="Multidrug resistance efflux transporter EmrE"/>
    <property type="match status" value="2"/>
</dbReference>
<feature type="domain" description="EamA" evidence="8">
    <location>
        <begin position="151"/>
        <end position="281"/>
    </location>
</feature>
<feature type="region of interest" description="Disordered" evidence="6">
    <location>
        <begin position="286"/>
        <end position="312"/>
    </location>
</feature>
<feature type="transmembrane region" description="Helical" evidence="7">
    <location>
        <begin position="149"/>
        <end position="169"/>
    </location>
</feature>
<evidence type="ECO:0000313" key="9">
    <source>
        <dbReference type="EMBL" id="MFB9733021.1"/>
    </source>
</evidence>
<accession>A0ABV5V5D0</accession>
<keyword evidence="4 7" id="KW-1133">Transmembrane helix</keyword>
<dbReference type="EMBL" id="JBHMAX010000024">
    <property type="protein sequence ID" value="MFB9733021.1"/>
    <property type="molecule type" value="Genomic_DNA"/>
</dbReference>
<reference evidence="9 10" key="1">
    <citation type="submission" date="2024-09" db="EMBL/GenBank/DDBJ databases">
        <authorList>
            <person name="Sun Q."/>
            <person name="Mori K."/>
        </authorList>
    </citation>
    <scope>NUCLEOTIDE SEQUENCE [LARGE SCALE GENOMIC DNA]</scope>
    <source>
        <strain evidence="9 10">JCM 12763</strain>
    </source>
</reference>
<feature type="transmembrane region" description="Helical" evidence="7">
    <location>
        <begin position="208"/>
        <end position="228"/>
    </location>
</feature>
<dbReference type="Proteomes" id="UP001589613">
    <property type="component" value="Unassembled WGS sequence"/>
</dbReference>
<feature type="transmembrane region" description="Helical" evidence="7">
    <location>
        <begin position="35"/>
        <end position="52"/>
    </location>
</feature>
<evidence type="ECO:0000256" key="5">
    <source>
        <dbReference type="ARBA" id="ARBA00023136"/>
    </source>
</evidence>
<organism evidence="9 10">
    <name type="scientific">Ornithinimicrobium kibberense</name>
    <dbReference type="NCBI Taxonomy" id="282060"/>
    <lineage>
        <taxon>Bacteria</taxon>
        <taxon>Bacillati</taxon>
        <taxon>Actinomycetota</taxon>
        <taxon>Actinomycetes</taxon>
        <taxon>Micrococcales</taxon>
        <taxon>Ornithinimicrobiaceae</taxon>
        <taxon>Ornithinimicrobium</taxon>
    </lineage>
</organism>
<dbReference type="PANTHER" id="PTHR32322">
    <property type="entry name" value="INNER MEMBRANE TRANSPORTER"/>
    <property type="match status" value="1"/>
</dbReference>
<dbReference type="RefSeq" id="WP_141338042.1">
    <property type="nucleotide sequence ID" value="NZ_JBHMAX010000024.1"/>
</dbReference>
<protein>
    <submittedName>
        <fullName evidence="9">DMT family transporter</fullName>
    </submittedName>
</protein>
<evidence type="ECO:0000256" key="4">
    <source>
        <dbReference type="ARBA" id="ARBA00022989"/>
    </source>
</evidence>
<keyword evidence="10" id="KW-1185">Reference proteome</keyword>
<feature type="transmembrane region" description="Helical" evidence="7">
    <location>
        <begin position="92"/>
        <end position="112"/>
    </location>
</feature>
<sequence length="312" mass="32372">MPAVLLLVLATLFWAGNYLVAERAVETLDPVSLTWWRWALASVPLLVLAQVVERPDWRRLLSRWRILMLAGLLGVGGYALLLYAALERTSAINASIVNALAPAAIVVAAVLLGQATADWRAWTGVALGLLGVLLVLTRGDLGRLATLSFNSGDVLMLGAVAVWTAYTLIGRRLGLPVLAATAVQVVLTTIVLTPVVLLTGFSTPPDRAAWGAVLFIVVFPSVGSYLCWNLAIGRVPAGVAGTSMNLVAVFTVAIAALLGQPPTAVQLIGGALVISGVVLASRGGRRARPVGAPRHGIPPGVSSSAPTEGPPA</sequence>
<comment type="caution">
    <text evidence="9">The sequence shown here is derived from an EMBL/GenBank/DDBJ whole genome shotgun (WGS) entry which is preliminary data.</text>
</comment>
<feature type="transmembrane region" description="Helical" evidence="7">
    <location>
        <begin position="176"/>
        <end position="202"/>
    </location>
</feature>
<proteinExistence type="inferred from homology"/>
<evidence type="ECO:0000256" key="1">
    <source>
        <dbReference type="ARBA" id="ARBA00004141"/>
    </source>
</evidence>
<evidence type="ECO:0000256" key="6">
    <source>
        <dbReference type="SAM" id="MobiDB-lite"/>
    </source>
</evidence>
<name>A0ABV5V5D0_9MICO</name>
<comment type="subcellular location">
    <subcellularLocation>
        <location evidence="1">Membrane</location>
        <topology evidence="1">Multi-pass membrane protein</topology>
    </subcellularLocation>
</comment>
<keyword evidence="5 7" id="KW-0472">Membrane</keyword>
<dbReference type="Pfam" id="PF00892">
    <property type="entry name" value="EamA"/>
    <property type="match status" value="2"/>
</dbReference>
<feature type="transmembrane region" description="Helical" evidence="7">
    <location>
        <begin position="235"/>
        <end position="258"/>
    </location>
</feature>
<dbReference type="InterPro" id="IPR050638">
    <property type="entry name" value="AA-Vitamin_Transporters"/>
</dbReference>
<evidence type="ECO:0000256" key="7">
    <source>
        <dbReference type="SAM" id="Phobius"/>
    </source>
</evidence>
<evidence type="ECO:0000256" key="3">
    <source>
        <dbReference type="ARBA" id="ARBA00022692"/>
    </source>
</evidence>
<dbReference type="Gene3D" id="1.10.3730.20">
    <property type="match status" value="1"/>
</dbReference>
<evidence type="ECO:0000313" key="10">
    <source>
        <dbReference type="Proteomes" id="UP001589613"/>
    </source>
</evidence>
<feature type="transmembrane region" description="Helical" evidence="7">
    <location>
        <begin position="119"/>
        <end position="137"/>
    </location>
</feature>
<keyword evidence="3 7" id="KW-0812">Transmembrane</keyword>
<feature type="transmembrane region" description="Helical" evidence="7">
    <location>
        <begin position="264"/>
        <end position="281"/>
    </location>
</feature>
<dbReference type="InterPro" id="IPR037185">
    <property type="entry name" value="EmrE-like"/>
</dbReference>
<evidence type="ECO:0000259" key="8">
    <source>
        <dbReference type="Pfam" id="PF00892"/>
    </source>
</evidence>
<dbReference type="InterPro" id="IPR000620">
    <property type="entry name" value="EamA_dom"/>
</dbReference>
<evidence type="ECO:0000256" key="2">
    <source>
        <dbReference type="ARBA" id="ARBA00007362"/>
    </source>
</evidence>
<comment type="similarity">
    <text evidence="2">Belongs to the EamA transporter family.</text>
</comment>
<gene>
    <name evidence="9" type="ORF">ACFFN0_13310</name>
</gene>
<dbReference type="PANTHER" id="PTHR32322:SF2">
    <property type="entry name" value="EAMA DOMAIN-CONTAINING PROTEIN"/>
    <property type="match status" value="1"/>
</dbReference>